<evidence type="ECO:0000256" key="1">
    <source>
        <dbReference type="ARBA" id="ARBA00022741"/>
    </source>
</evidence>
<dbReference type="InterPro" id="IPR000330">
    <property type="entry name" value="SNF2_N"/>
</dbReference>
<dbReference type="Pfam" id="PF00176">
    <property type="entry name" value="SNF2-rel_dom"/>
    <property type="match status" value="1"/>
</dbReference>
<feature type="compositionally biased region" description="Basic and acidic residues" evidence="4">
    <location>
        <begin position="1775"/>
        <end position="1795"/>
    </location>
</feature>
<evidence type="ECO:0000256" key="5">
    <source>
        <dbReference type="SAM" id="SignalP"/>
    </source>
</evidence>
<dbReference type="InterPro" id="IPR014001">
    <property type="entry name" value="Helicase_ATP-bd"/>
</dbReference>
<evidence type="ECO:0000313" key="7">
    <source>
        <dbReference type="EMBL" id="CAE6494070.1"/>
    </source>
</evidence>
<dbReference type="CDD" id="cd18793">
    <property type="entry name" value="SF2_C_SNF"/>
    <property type="match status" value="1"/>
</dbReference>
<dbReference type="InterPro" id="IPR001650">
    <property type="entry name" value="Helicase_C-like"/>
</dbReference>
<feature type="compositionally biased region" description="Polar residues" evidence="4">
    <location>
        <begin position="1589"/>
        <end position="1604"/>
    </location>
</feature>
<proteinExistence type="predicted"/>
<sequence>MPLLPLAQFLLPFLGNITLTQGPYDLPPWSNETWRTAAGLVPLLPEDAVPADKADFANASQGLRISQAALQQIKPKDRHAFSPSQLAEVDKFLDALTQRVRAALARSQLATTALKRPSNVPGWEAYQLAITKLIDRPHGVLWEVEDVLELGLSTPRHTWIGARMQNRNLREDMRKPEDKIVVPPPKAFVDSKELKVQVAIRVFGPETVCSYSEAADNGMARTLRAASREFVKWRDYAVITGEADDAPFKAEEKKLQDLVASQGARTRGTRSNGGKGNLSLASSEDQSIALHYYEDVYLSAINKLAAGEILDMLTQHASQDHDHQIDLAGSGNDLRVGRYATIGRSLLWAMMGLPGAEQFPFANPGNLGAVPLGEEPVSRIVPHTHQVSGVCIMLGRIYTRLLGDLPLSSLLCDDVGLGKTFQITGLISVIVHLYEEQSKGAPLPPFAIENNTLHFAGLERIPNLPCLILVPHTLVCQWRSQIKLATHHGAFTILPYSSGQGFRQKFFARGGAWDKAMGPEGRDARRTIVLADFSAIASEARTYLVPLPTGRSRPERLQVARGDPPKLMPGVDPKSTIFGKKFLVMAIDECHQLRNVSGFYMGALRLSANSVVQVGATATPIYTGPFDVPAQGRLLRVPEMIGEAGEELCIAMEAAERERNEQWSQNSQEILASMRAELSPSTDCLSAAGSSVSVKHLNKDQIFQYESVYVAQGSIDLARKALEGVILRRTRESKDPEGNPVLPLRPYIYIIAYSELSPGEFQVTLEIENAHANEEDLGGSEMRLTNWSNFLITQKHALMHVLIYELMKKEKEIPDGAGTLTSRMTDDWTAENIYSKISTRMLTLDKVVTHYWPGGVKPAIYKIDGSRDPVAEAQFADFETSADPPKIVIFIIYKLHRDLVKKLFDIQGRRYVEYHGDLDQKERDRVVEQFETDDEIRILIISNVGGTGLNLTAACIVIFMSGVWSGQERRQILGRLWRFGQKRQVIVIEIQAPNSIDIVLAAYANRKTMMSDNFLSREKQIVAALSTSKDDDELDADDSPLQAEGFEEDEDTADDTRVLVSKAPKRRRKDEEGPLPATNPASSKRARKANDTPKPPAQRKRKATALPGPPSKKVKPLAEPAPPARQDQTETVSDESSGVTSTCSSHNPDSSQGCTKPVVGESASRVKSKGLQLALPPSPSSRRSSTLPSTGPSALASTRPAASQPRVPAAAPSSSLPKSTSTKSKPKVPPVPSVKPHLSGGAVQPAGGSTLSPDELPRENMTPRTVRPKQKPPPSTSDHRSPSLPSAKPSTLASARPANSPPLVPPATPPSSLPKSATTKSKPKVPSTSSPKPQFSTGAAQAAGESALLLPDELPQNKSARTFRPGQTLPPSFPNRRPPSTPGAEPSSLVSTHPASSQPLVPAVAPPTSLPTDASTKSKSKVPSASEPQFSFGPKLKIWDLPKEKRTPPSVRPPAIPAHPGRSTPPADAQSRVGRPASLATPTPADRMPESADPDWEPSVGSSVLKAKHSTLTSTRPANSQPLVPAAVPPYFSPKDASTKSKPKVPSAPDPQFNFAPRLKIWDLSQEKHIPPSTRPTTVPAGPRPSTPPTDAQTRIGGPSNSDLTLEEVALQIEVGFYTPPKVSEPPRHLPAPTQAVLRSGTVNGALLAPPPFGQKAEAANSTTGTSNATSSRHSGFGYGSSGAPASSSGLQARKRPIATGDFARYAASQRLLVPDSPGAKEPPSVATLSNSSMGKLPPITQPPSTSSSRNVPVGQKIRFAKPSTSQGGAPRPSAEVRRKEGLMKEKDDALERRIQSKGGIRSPSRQAVVNLPATRTHKA</sequence>
<keyword evidence="2" id="KW-0378">Hydrolase</keyword>
<feature type="compositionally biased region" description="Polar residues" evidence="4">
    <location>
        <begin position="1510"/>
        <end position="1522"/>
    </location>
</feature>
<feature type="compositionally biased region" description="Polar residues" evidence="4">
    <location>
        <begin position="1129"/>
        <end position="1154"/>
    </location>
</feature>
<evidence type="ECO:0000313" key="8">
    <source>
        <dbReference type="Proteomes" id="UP000663850"/>
    </source>
</evidence>
<dbReference type="Gene3D" id="3.40.50.300">
    <property type="entry name" value="P-loop containing nucleotide triphosphate hydrolases"/>
    <property type="match status" value="2"/>
</dbReference>
<accession>A0A8H3H9U0</accession>
<evidence type="ECO:0000256" key="2">
    <source>
        <dbReference type="ARBA" id="ARBA00022801"/>
    </source>
</evidence>
<dbReference type="InterPro" id="IPR050628">
    <property type="entry name" value="SNF2_RAD54_helicase_TF"/>
</dbReference>
<dbReference type="PANTHER" id="PTHR45626:SF26">
    <property type="entry name" value="FAMILY HELICASE, PUTATIVE (AFU_ORTHOLOGUE AFUA_2G09120)-RELATED"/>
    <property type="match status" value="1"/>
</dbReference>
<feature type="compositionally biased region" description="Basic and acidic residues" evidence="4">
    <location>
        <begin position="1437"/>
        <end position="1447"/>
    </location>
</feature>
<feature type="region of interest" description="Disordered" evidence="4">
    <location>
        <begin position="1568"/>
        <end position="1604"/>
    </location>
</feature>
<dbReference type="InterPro" id="IPR049730">
    <property type="entry name" value="SNF2/RAD54-like_C"/>
</dbReference>
<evidence type="ECO:0000259" key="6">
    <source>
        <dbReference type="PROSITE" id="PS51194"/>
    </source>
</evidence>
<dbReference type="SMART" id="SM00490">
    <property type="entry name" value="HELICc"/>
    <property type="match status" value="1"/>
</dbReference>
<dbReference type="EMBL" id="CAJMWZ010004718">
    <property type="protein sequence ID" value="CAE6494070.1"/>
    <property type="molecule type" value="Genomic_DNA"/>
</dbReference>
<feature type="domain" description="Helicase C-terminal" evidence="6">
    <location>
        <begin position="855"/>
        <end position="1042"/>
    </location>
</feature>
<feature type="compositionally biased region" description="Pro residues" evidence="4">
    <location>
        <begin position="1299"/>
        <end position="1312"/>
    </location>
</feature>
<feature type="region of interest" description="Disordered" evidence="4">
    <location>
        <begin position="1647"/>
        <end position="1696"/>
    </location>
</feature>
<dbReference type="PROSITE" id="PS51194">
    <property type="entry name" value="HELICASE_CTER"/>
    <property type="match status" value="1"/>
</dbReference>
<evidence type="ECO:0000256" key="3">
    <source>
        <dbReference type="ARBA" id="ARBA00022840"/>
    </source>
</evidence>
<dbReference type="GO" id="GO:0016787">
    <property type="term" value="F:hydrolase activity"/>
    <property type="evidence" value="ECO:0007669"/>
    <property type="project" value="UniProtKB-KW"/>
</dbReference>
<feature type="region of interest" description="Disordered" evidence="4">
    <location>
        <begin position="1026"/>
        <end position="1554"/>
    </location>
</feature>
<dbReference type="GO" id="GO:0006281">
    <property type="term" value="P:DNA repair"/>
    <property type="evidence" value="ECO:0007669"/>
    <property type="project" value="TreeGrafter"/>
</dbReference>
<feature type="compositionally biased region" description="Low complexity" evidence="4">
    <location>
        <begin position="1180"/>
        <end position="1193"/>
    </location>
</feature>
<dbReference type="GO" id="GO:0005524">
    <property type="term" value="F:ATP binding"/>
    <property type="evidence" value="ECO:0007669"/>
    <property type="project" value="UniProtKB-KW"/>
</dbReference>
<feature type="region of interest" description="Disordered" evidence="4">
    <location>
        <begin position="259"/>
        <end position="278"/>
    </location>
</feature>
<gene>
    <name evidence="7" type="ORF">RDB_LOCUS87892</name>
</gene>
<protein>
    <recommendedName>
        <fullName evidence="6">Helicase C-terminal domain-containing protein</fullName>
    </recommendedName>
</protein>
<evidence type="ECO:0000256" key="4">
    <source>
        <dbReference type="SAM" id="MobiDB-lite"/>
    </source>
</evidence>
<keyword evidence="5" id="KW-0732">Signal</keyword>
<dbReference type="SUPFAM" id="SSF52540">
    <property type="entry name" value="P-loop containing nucleoside triphosphate hydrolases"/>
    <property type="match status" value="2"/>
</dbReference>
<feature type="compositionally biased region" description="Polar residues" evidence="4">
    <location>
        <begin position="1410"/>
        <end position="1429"/>
    </location>
</feature>
<dbReference type="PANTHER" id="PTHR45626">
    <property type="entry name" value="TRANSCRIPTION TERMINATION FACTOR 2-RELATED"/>
    <property type="match status" value="1"/>
</dbReference>
<keyword evidence="3" id="KW-0067">ATP-binding</keyword>
<dbReference type="InterPro" id="IPR027417">
    <property type="entry name" value="P-loop_NTPase"/>
</dbReference>
<name>A0A8H3H9U0_9AGAM</name>
<dbReference type="GO" id="GO:0008094">
    <property type="term" value="F:ATP-dependent activity, acting on DNA"/>
    <property type="evidence" value="ECO:0007669"/>
    <property type="project" value="TreeGrafter"/>
</dbReference>
<feature type="chain" id="PRO_5034227597" description="Helicase C-terminal domain-containing protein" evidence="5">
    <location>
        <begin position="21"/>
        <end position="1820"/>
    </location>
</feature>
<feature type="compositionally biased region" description="Low complexity" evidence="4">
    <location>
        <begin position="1313"/>
        <end position="1333"/>
    </location>
</feature>
<feature type="compositionally biased region" description="Pro residues" evidence="4">
    <location>
        <begin position="1371"/>
        <end position="1381"/>
    </location>
</feature>
<dbReference type="Pfam" id="PF00271">
    <property type="entry name" value="Helicase_C"/>
    <property type="match status" value="1"/>
</dbReference>
<feature type="compositionally biased region" description="Polar residues" evidence="4">
    <location>
        <begin position="1388"/>
        <end position="1399"/>
    </location>
</feature>
<feature type="compositionally biased region" description="Low complexity" evidence="4">
    <location>
        <begin position="1200"/>
        <end position="1223"/>
    </location>
</feature>
<dbReference type="GO" id="GO:0005634">
    <property type="term" value="C:nucleus"/>
    <property type="evidence" value="ECO:0007669"/>
    <property type="project" value="TreeGrafter"/>
</dbReference>
<comment type="caution">
    <text evidence="7">The sequence shown here is derived from an EMBL/GenBank/DDBJ whole genome shotgun (WGS) entry which is preliminary data.</text>
</comment>
<feature type="region of interest" description="Disordered" evidence="4">
    <location>
        <begin position="1713"/>
        <end position="1820"/>
    </location>
</feature>
<feature type="signal peptide" evidence="5">
    <location>
        <begin position="1"/>
        <end position="20"/>
    </location>
</feature>
<keyword evidence="1" id="KW-0547">Nucleotide-binding</keyword>
<reference evidence="7" key="1">
    <citation type="submission" date="2021-01" db="EMBL/GenBank/DDBJ databases">
        <authorList>
            <person name="Kaushik A."/>
        </authorList>
    </citation>
    <scope>NUCLEOTIDE SEQUENCE</scope>
    <source>
        <strain evidence="7">Type strain: AG8-Rh-89/</strain>
    </source>
</reference>
<dbReference type="Proteomes" id="UP000663850">
    <property type="component" value="Unassembled WGS sequence"/>
</dbReference>
<feature type="compositionally biased region" description="Low complexity" evidence="4">
    <location>
        <begin position="1657"/>
        <end position="1690"/>
    </location>
</feature>
<dbReference type="SMART" id="SM00487">
    <property type="entry name" value="DEXDc"/>
    <property type="match status" value="1"/>
</dbReference>
<organism evidence="7 8">
    <name type="scientific">Rhizoctonia solani</name>
    <dbReference type="NCBI Taxonomy" id="456999"/>
    <lineage>
        <taxon>Eukaryota</taxon>
        <taxon>Fungi</taxon>
        <taxon>Dikarya</taxon>
        <taxon>Basidiomycota</taxon>
        <taxon>Agaricomycotina</taxon>
        <taxon>Agaricomycetes</taxon>
        <taxon>Cantharellales</taxon>
        <taxon>Ceratobasidiaceae</taxon>
        <taxon>Rhizoctonia</taxon>
    </lineage>
</organism>